<dbReference type="AlphaFoldDB" id="A0A6S6TWU2"/>
<evidence type="ECO:0008006" key="2">
    <source>
        <dbReference type="Google" id="ProtNLM"/>
    </source>
</evidence>
<dbReference type="Pfam" id="PF06293">
    <property type="entry name" value="Kdo"/>
    <property type="match status" value="1"/>
</dbReference>
<proteinExistence type="predicted"/>
<name>A0A6S6TWU2_9BACT</name>
<dbReference type="InterPro" id="IPR011009">
    <property type="entry name" value="Kinase-like_dom_sf"/>
</dbReference>
<reference evidence="1" key="1">
    <citation type="submission" date="2020-01" db="EMBL/GenBank/DDBJ databases">
        <authorList>
            <person name="Meier V. D."/>
            <person name="Meier V D."/>
        </authorList>
    </citation>
    <scope>NUCLEOTIDE SEQUENCE</scope>
    <source>
        <strain evidence="1">HLG_WM_MAG_01</strain>
    </source>
</reference>
<gene>
    <name evidence="1" type="ORF">HELGO_WM555</name>
</gene>
<dbReference type="EMBL" id="CACVAS010000107">
    <property type="protein sequence ID" value="CAA6819606.1"/>
    <property type="molecule type" value="Genomic_DNA"/>
</dbReference>
<dbReference type="Gene3D" id="1.10.510.10">
    <property type="entry name" value="Transferase(Phosphotransferase) domain 1"/>
    <property type="match status" value="1"/>
</dbReference>
<protein>
    <recommendedName>
        <fullName evidence="2">Protein kinase domain-containing protein</fullName>
    </recommendedName>
</protein>
<evidence type="ECO:0000313" key="1">
    <source>
        <dbReference type="EMBL" id="CAA6819606.1"/>
    </source>
</evidence>
<accession>A0A6S6TWU2</accession>
<organism evidence="1">
    <name type="scientific">uncultured Sulfurovum sp</name>
    <dbReference type="NCBI Taxonomy" id="269237"/>
    <lineage>
        <taxon>Bacteria</taxon>
        <taxon>Pseudomonadati</taxon>
        <taxon>Campylobacterota</taxon>
        <taxon>Epsilonproteobacteria</taxon>
        <taxon>Campylobacterales</taxon>
        <taxon>Sulfurovaceae</taxon>
        <taxon>Sulfurovum</taxon>
        <taxon>environmental samples</taxon>
    </lineage>
</organism>
<dbReference type="SUPFAM" id="SSF56112">
    <property type="entry name" value="Protein kinase-like (PK-like)"/>
    <property type="match status" value="1"/>
</dbReference>
<sequence length="244" mass="29214">MKYKVLSKSYTNLVENVREYFLEADTNIWDRRNKIKILLFQKEEITIKSFKIPHIINKIAYTFFRDSKAKKSYENSLKIIDFVPKPIGYAEFFQFGLLHESYFLCEKFNYDFTIREVLVNNHYEDKNTIFQAFAAFTYKLHEKGIEHLDYSPGNILIRKLDNSYEFKIIDVNRMRFKKFTIEERLENFAKLWAKDDDLRSIVNAYVAFIDIDKDRAIDIALKASQKHKDKKNLKKKLKGKEIVD</sequence>